<dbReference type="PROSITE" id="PS50883">
    <property type="entry name" value="EAL"/>
    <property type="match status" value="1"/>
</dbReference>
<dbReference type="InterPro" id="IPR011990">
    <property type="entry name" value="TPR-like_helical_dom_sf"/>
</dbReference>
<evidence type="ECO:0000259" key="3">
    <source>
        <dbReference type="PROSITE" id="PS50887"/>
    </source>
</evidence>
<feature type="coiled-coil region" evidence="1">
    <location>
        <begin position="338"/>
        <end position="372"/>
    </location>
</feature>
<keyword evidence="5" id="KW-1185">Reference proteome</keyword>
<evidence type="ECO:0000313" key="5">
    <source>
        <dbReference type="Proteomes" id="UP000647587"/>
    </source>
</evidence>
<dbReference type="InterPro" id="IPR001633">
    <property type="entry name" value="EAL_dom"/>
</dbReference>
<dbReference type="PROSITE" id="PS50887">
    <property type="entry name" value="GGDEF"/>
    <property type="match status" value="1"/>
</dbReference>
<dbReference type="Gene3D" id="3.30.70.270">
    <property type="match status" value="1"/>
</dbReference>
<dbReference type="InterPro" id="IPR050706">
    <property type="entry name" value="Cyclic-di-GMP_PDE-like"/>
</dbReference>
<protein>
    <recommendedName>
        <fullName evidence="6">EAL domain-containing protein</fullName>
    </recommendedName>
</protein>
<evidence type="ECO:0000256" key="1">
    <source>
        <dbReference type="SAM" id="Coils"/>
    </source>
</evidence>
<dbReference type="InterPro" id="IPR043128">
    <property type="entry name" value="Rev_trsase/Diguanyl_cyclase"/>
</dbReference>
<dbReference type="SUPFAM" id="SSF55073">
    <property type="entry name" value="Nucleotide cyclase"/>
    <property type="match status" value="1"/>
</dbReference>
<dbReference type="InterPro" id="IPR019734">
    <property type="entry name" value="TPR_rpt"/>
</dbReference>
<dbReference type="InterPro" id="IPR000160">
    <property type="entry name" value="GGDEF_dom"/>
</dbReference>
<dbReference type="EMBL" id="BMPP01000005">
    <property type="protein sequence ID" value="GGK22245.1"/>
    <property type="molecule type" value="Genomic_DNA"/>
</dbReference>
<organism evidence="4 5">
    <name type="scientific">Deinococcus malanensis</name>
    <dbReference type="NCBI Taxonomy" id="1706855"/>
    <lineage>
        <taxon>Bacteria</taxon>
        <taxon>Thermotogati</taxon>
        <taxon>Deinococcota</taxon>
        <taxon>Deinococci</taxon>
        <taxon>Deinococcales</taxon>
        <taxon>Deinococcaceae</taxon>
        <taxon>Deinococcus</taxon>
    </lineage>
</organism>
<dbReference type="Pfam" id="PF00990">
    <property type="entry name" value="GGDEF"/>
    <property type="match status" value="1"/>
</dbReference>
<feature type="domain" description="EAL" evidence="2">
    <location>
        <begin position="550"/>
        <end position="806"/>
    </location>
</feature>
<dbReference type="CDD" id="cd01949">
    <property type="entry name" value="GGDEF"/>
    <property type="match status" value="1"/>
</dbReference>
<dbReference type="Gene3D" id="1.25.40.10">
    <property type="entry name" value="Tetratricopeptide repeat domain"/>
    <property type="match status" value="2"/>
</dbReference>
<sequence>MPDPQKQRIKSLIAEADALVVADPQQAMATAQRALALARDARDDESYGQALCSYAATLFFQSKYTEAREAYLEAQHVGRTRADQRLMARAVNGLGITSRALGEYGAAMEFFLSSLQLTQEAGDEAMRLRVLSNIGLIHSQLGDHALSLSLQLEVMASAHTLSLPLVESAAAVNAVVASHDLGDFQAALAMIDERLPVTRHQGNQLNEMLLQTYQALSLLALDRPGEAVAPATAALQQAQDLGNEDSVAQLHTTLGHAYHRLGQVLLARDHLEQATAQGQRVGQLRESRALKILSELEADQGNWQAAYTLSQRQQVVERELQEQTTQRNVQVLSAQMQLELLKREAAASRSRAAELEEHVAQRTRELQRVNDMLQHAAFHDSLTGLGNRSLFHQYLGRVMQAGTQGAGLTYAVLFLDCDRFKQINDTLGHDVGDQVLRAFAARLQATLPPGAVLARFGGDEFAVLLEQVQSPGTALAVASQISESLGTPIALAGRTFLITAGIGVVMGHNRYLKVEEVLRDADIAMYHAKARGPSQTAVFTSSMYERMLRRTVLEDELRAALNQHLLSVHYQPIVDVRTGEIASLEALARWFHPELGEVPPDTFIPVAEDAGLIIELDRQILKQACLQVRFWNAQVRPRAPVHLNVNISAVHFAHTTFAGAVMHLLEDTGFPPSLLRFEITERLLLDRSPVAQANLDALHQLGIQFHIDDFGTGYSSLSYLQEFTASTLKIDRSFIRGIDQTSRSAEMVRIILAMAKNLNMLVVAEGVQTQQQWAWLSREGCDQAQGHYFSPPAPVDTVTGLLQERFRTAHADSG</sequence>
<comment type="caution">
    <text evidence="4">The sequence shown here is derived from an EMBL/GenBank/DDBJ whole genome shotgun (WGS) entry which is preliminary data.</text>
</comment>
<dbReference type="SMART" id="SM00052">
    <property type="entry name" value="EAL"/>
    <property type="match status" value="1"/>
</dbReference>
<dbReference type="SMART" id="SM00267">
    <property type="entry name" value="GGDEF"/>
    <property type="match status" value="1"/>
</dbReference>
<dbReference type="CDD" id="cd01948">
    <property type="entry name" value="EAL"/>
    <property type="match status" value="1"/>
</dbReference>
<dbReference type="SMART" id="SM00028">
    <property type="entry name" value="TPR"/>
    <property type="match status" value="3"/>
</dbReference>
<evidence type="ECO:0008006" key="6">
    <source>
        <dbReference type="Google" id="ProtNLM"/>
    </source>
</evidence>
<feature type="domain" description="GGDEF" evidence="3">
    <location>
        <begin position="408"/>
        <end position="541"/>
    </location>
</feature>
<dbReference type="Gene3D" id="3.20.20.450">
    <property type="entry name" value="EAL domain"/>
    <property type="match status" value="1"/>
</dbReference>
<dbReference type="NCBIfam" id="TIGR00254">
    <property type="entry name" value="GGDEF"/>
    <property type="match status" value="1"/>
</dbReference>
<dbReference type="SUPFAM" id="SSF141868">
    <property type="entry name" value="EAL domain-like"/>
    <property type="match status" value="1"/>
</dbReference>
<dbReference type="InterPro" id="IPR035919">
    <property type="entry name" value="EAL_sf"/>
</dbReference>
<evidence type="ECO:0000313" key="4">
    <source>
        <dbReference type="EMBL" id="GGK22245.1"/>
    </source>
</evidence>
<dbReference type="PANTHER" id="PTHR33121:SF70">
    <property type="entry name" value="SIGNALING PROTEIN YKOW"/>
    <property type="match status" value="1"/>
</dbReference>
<proteinExistence type="predicted"/>
<reference evidence="5" key="1">
    <citation type="journal article" date="2019" name="Int. J. Syst. Evol. Microbiol.">
        <title>The Global Catalogue of Microorganisms (GCM) 10K type strain sequencing project: providing services to taxonomists for standard genome sequencing and annotation.</title>
        <authorList>
            <consortium name="The Broad Institute Genomics Platform"/>
            <consortium name="The Broad Institute Genome Sequencing Center for Infectious Disease"/>
            <person name="Wu L."/>
            <person name="Ma J."/>
        </authorList>
    </citation>
    <scope>NUCLEOTIDE SEQUENCE [LARGE SCALE GENOMIC DNA]</scope>
    <source>
        <strain evidence="5">JCM 30331</strain>
    </source>
</reference>
<gene>
    <name evidence="4" type="ORF">GCM10008955_14690</name>
</gene>
<dbReference type="PANTHER" id="PTHR33121">
    <property type="entry name" value="CYCLIC DI-GMP PHOSPHODIESTERASE PDEF"/>
    <property type="match status" value="1"/>
</dbReference>
<accession>A0ABQ2EV63</accession>
<dbReference type="InterPro" id="IPR029787">
    <property type="entry name" value="Nucleotide_cyclase"/>
</dbReference>
<dbReference type="SUPFAM" id="SSF48452">
    <property type="entry name" value="TPR-like"/>
    <property type="match status" value="2"/>
</dbReference>
<dbReference type="Pfam" id="PF00563">
    <property type="entry name" value="EAL"/>
    <property type="match status" value="1"/>
</dbReference>
<dbReference type="RefSeq" id="WP_189006023.1">
    <property type="nucleotide sequence ID" value="NZ_BMPP01000005.1"/>
</dbReference>
<keyword evidence="1" id="KW-0175">Coiled coil</keyword>
<dbReference type="Proteomes" id="UP000647587">
    <property type="component" value="Unassembled WGS sequence"/>
</dbReference>
<name>A0ABQ2EV63_9DEIO</name>
<evidence type="ECO:0000259" key="2">
    <source>
        <dbReference type="PROSITE" id="PS50883"/>
    </source>
</evidence>